<reference evidence="1 2" key="1">
    <citation type="submission" date="2012-11" db="EMBL/GenBank/DDBJ databases">
        <title>Genome assembly of Thiorhodococcus sp. AK35.</title>
        <authorList>
            <person name="Nupur N."/>
            <person name="Khatri I."/>
            <person name="Subramanian S."/>
            <person name="Pinnaka A."/>
        </authorList>
    </citation>
    <scope>NUCLEOTIDE SEQUENCE [LARGE SCALE GENOMIC DNA]</scope>
    <source>
        <strain evidence="1 2">AK35</strain>
    </source>
</reference>
<proteinExistence type="predicted"/>
<accession>W9V5G5</accession>
<sequence length="373" mass="40929">MDLSHEDSLRLNVLLASGPLAIRIDESKLLVQGLTERGELGLQLTPTTRPEQYLRWVRELISGHVLGSPGGYPVYLSRWTRMGQMGDKNLEQLLKLGEPEAVVAAVCAPGLDDELARRAWWAMEDAANARRMLTNPAVVRGRMGPLLADYLVEHLPFETDHEDIMESVRLVLQPGLLEDGRIADLWRRSARKPAYQVGFLRALPESLLDPATARTCPEAVIRLAEGESGDPVARSIRRLHDPGGHFFLATAATVLAKPPSQEVVLAAFACLRDYFAPLRPEGDPDLGIEDLIADADAFADPGSPDPSVARLVTEQPALAPRIAAMRFLSGVGYGLLRPLLSDATTLGTLMRRKLEPVTKPIQERLALLTRTEL</sequence>
<dbReference type="STRING" id="1249627.D779_2157"/>
<dbReference type="PATRIC" id="fig|1249627.3.peg.2475"/>
<dbReference type="Proteomes" id="UP000019460">
    <property type="component" value="Unassembled WGS sequence"/>
</dbReference>
<dbReference type="OrthoDB" id="9770072at2"/>
<gene>
    <name evidence="1" type="ORF">D779_2157</name>
</gene>
<dbReference type="eggNOG" id="ENOG502ZA3I">
    <property type="taxonomic scope" value="Bacteria"/>
</dbReference>
<organism evidence="1 2">
    <name type="scientific">Imhoffiella purpurea</name>
    <dbReference type="NCBI Taxonomy" id="1249627"/>
    <lineage>
        <taxon>Bacteria</taxon>
        <taxon>Pseudomonadati</taxon>
        <taxon>Pseudomonadota</taxon>
        <taxon>Gammaproteobacteria</taxon>
        <taxon>Chromatiales</taxon>
        <taxon>Chromatiaceae</taxon>
        <taxon>Imhoffiella</taxon>
    </lineage>
</organism>
<comment type="caution">
    <text evidence="1">The sequence shown here is derived from an EMBL/GenBank/DDBJ whole genome shotgun (WGS) entry which is preliminary data.</text>
</comment>
<dbReference type="RefSeq" id="WP_043754308.1">
    <property type="nucleotide sequence ID" value="NZ_AONC01000036.1"/>
</dbReference>
<protein>
    <recommendedName>
        <fullName evidence="3">Sulfur reduction protein DsrS</fullName>
    </recommendedName>
</protein>
<keyword evidence="2" id="KW-1185">Reference proteome</keyword>
<name>W9V5G5_9GAMM</name>
<evidence type="ECO:0008006" key="3">
    <source>
        <dbReference type="Google" id="ProtNLM"/>
    </source>
</evidence>
<evidence type="ECO:0000313" key="1">
    <source>
        <dbReference type="EMBL" id="EXJ14788.1"/>
    </source>
</evidence>
<dbReference type="AlphaFoldDB" id="W9V5G5"/>
<dbReference type="EMBL" id="AONC01000036">
    <property type="protein sequence ID" value="EXJ14788.1"/>
    <property type="molecule type" value="Genomic_DNA"/>
</dbReference>
<evidence type="ECO:0000313" key="2">
    <source>
        <dbReference type="Proteomes" id="UP000019460"/>
    </source>
</evidence>